<organism evidence="2">
    <name type="scientific">marine sediment metagenome</name>
    <dbReference type="NCBI Taxonomy" id="412755"/>
    <lineage>
        <taxon>unclassified sequences</taxon>
        <taxon>metagenomes</taxon>
        <taxon>ecological metagenomes</taxon>
    </lineage>
</organism>
<protein>
    <submittedName>
        <fullName evidence="2">Uncharacterized protein</fullName>
    </submittedName>
</protein>
<dbReference type="AlphaFoldDB" id="X0VEV4"/>
<dbReference type="EMBL" id="BARS01036606">
    <property type="protein sequence ID" value="GAG16860.1"/>
    <property type="molecule type" value="Genomic_DNA"/>
</dbReference>
<evidence type="ECO:0000313" key="2">
    <source>
        <dbReference type="EMBL" id="GAG16860.1"/>
    </source>
</evidence>
<feature type="region of interest" description="Disordered" evidence="1">
    <location>
        <begin position="39"/>
        <end position="58"/>
    </location>
</feature>
<proteinExistence type="predicted"/>
<evidence type="ECO:0000256" key="1">
    <source>
        <dbReference type="SAM" id="MobiDB-lite"/>
    </source>
</evidence>
<accession>X0VEV4</accession>
<feature type="non-terminal residue" evidence="2">
    <location>
        <position position="1"/>
    </location>
</feature>
<name>X0VEV4_9ZZZZ</name>
<gene>
    <name evidence="2" type="ORF">S01H1_56238</name>
</gene>
<sequence>IPDRFCHIAPGELPYTDAYLPSASKLIFYLVTTTSPSFEGSLGQRSDGRLRKNSYPCP</sequence>
<reference evidence="2" key="1">
    <citation type="journal article" date="2014" name="Front. Microbiol.">
        <title>High frequency of phylogenetically diverse reductive dehalogenase-homologous genes in deep subseafloor sedimentary metagenomes.</title>
        <authorList>
            <person name="Kawai M."/>
            <person name="Futagami T."/>
            <person name="Toyoda A."/>
            <person name="Takaki Y."/>
            <person name="Nishi S."/>
            <person name="Hori S."/>
            <person name="Arai W."/>
            <person name="Tsubouchi T."/>
            <person name="Morono Y."/>
            <person name="Uchiyama I."/>
            <person name="Ito T."/>
            <person name="Fujiyama A."/>
            <person name="Inagaki F."/>
            <person name="Takami H."/>
        </authorList>
    </citation>
    <scope>NUCLEOTIDE SEQUENCE</scope>
    <source>
        <strain evidence="2">Expedition CK06-06</strain>
    </source>
</reference>
<comment type="caution">
    <text evidence="2">The sequence shown here is derived from an EMBL/GenBank/DDBJ whole genome shotgun (WGS) entry which is preliminary data.</text>
</comment>